<dbReference type="SUPFAM" id="SSF55874">
    <property type="entry name" value="ATPase domain of HSP90 chaperone/DNA topoisomerase II/histidine kinase"/>
    <property type="match status" value="1"/>
</dbReference>
<dbReference type="Gene3D" id="1.10.287.130">
    <property type="match status" value="1"/>
</dbReference>
<dbReference type="Proteomes" id="UP000278222">
    <property type="component" value="Unassembled WGS sequence"/>
</dbReference>
<dbReference type="AlphaFoldDB" id="A0A3N1M9M7"/>
<dbReference type="Pfam" id="PF00672">
    <property type="entry name" value="HAMP"/>
    <property type="match status" value="1"/>
</dbReference>
<dbReference type="InterPro" id="IPR036097">
    <property type="entry name" value="HisK_dim/P_sf"/>
</dbReference>
<dbReference type="Gene3D" id="3.30.565.10">
    <property type="entry name" value="Histidine kinase-like ATPase, C-terminal domain"/>
    <property type="match status" value="1"/>
</dbReference>
<dbReference type="PANTHER" id="PTHR45436">
    <property type="entry name" value="SENSOR HISTIDINE KINASE YKOH"/>
    <property type="match status" value="1"/>
</dbReference>
<evidence type="ECO:0000256" key="8">
    <source>
        <dbReference type="ARBA" id="ARBA00022989"/>
    </source>
</evidence>
<dbReference type="PANTHER" id="PTHR45436:SF8">
    <property type="entry name" value="HISTIDINE KINASE"/>
    <property type="match status" value="1"/>
</dbReference>
<keyword evidence="8 11" id="KW-1133">Transmembrane helix</keyword>
<dbReference type="CDD" id="cd00082">
    <property type="entry name" value="HisKA"/>
    <property type="match status" value="1"/>
</dbReference>
<dbReference type="SUPFAM" id="SSF158472">
    <property type="entry name" value="HAMP domain-like"/>
    <property type="match status" value="1"/>
</dbReference>
<keyword evidence="15" id="KW-1185">Reference proteome</keyword>
<dbReference type="PROSITE" id="PS50885">
    <property type="entry name" value="HAMP"/>
    <property type="match status" value="1"/>
</dbReference>
<feature type="domain" description="HAMP" evidence="13">
    <location>
        <begin position="184"/>
        <end position="237"/>
    </location>
</feature>
<dbReference type="InterPro" id="IPR005467">
    <property type="entry name" value="His_kinase_dom"/>
</dbReference>
<dbReference type="Pfam" id="PF02518">
    <property type="entry name" value="HATPase_c"/>
    <property type="match status" value="1"/>
</dbReference>
<dbReference type="PRINTS" id="PR00344">
    <property type="entry name" value="BCTRLSENSOR"/>
</dbReference>
<comment type="subcellular location">
    <subcellularLocation>
        <location evidence="2">Membrane</location>
    </subcellularLocation>
</comment>
<dbReference type="CDD" id="cd00075">
    <property type="entry name" value="HATPase"/>
    <property type="match status" value="1"/>
</dbReference>
<feature type="transmembrane region" description="Helical" evidence="11">
    <location>
        <begin position="160"/>
        <end position="182"/>
    </location>
</feature>
<dbReference type="EC" id="2.7.13.3" evidence="3"/>
<keyword evidence="6 11" id="KW-0812">Transmembrane</keyword>
<dbReference type="InterPro" id="IPR036890">
    <property type="entry name" value="HATPase_C_sf"/>
</dbReference>
<evidence type="ECO:0000313" key="15">
    <source>
        <dbReference type="Proteomes" id="UP000278222"/>
    </source>
</evidence>
<evidence type="ECO:0000256" key="3">
    <source>
        <dbReference type="ARBA" id="ARBA00012438"/>
    </source>
</evidence>
<dbReference type="SMART" id="SM00387">
    <property type="entry name" value="HATPase_c"/>
    <property type="match status" value="1"/>
</dbReference>
<dbReference type="Pfam" id="PF00512">
    <property type="entry name" value="HisKA"/>
    <property type="match status" value="1"/>
</dbReference>
<dbReference type="CDD" id="cd06225">
    <property type="entry name" value="HAMP"/>
    <property type="match status" value="1"/>
</dbReference>
<gene>
    <name evidence="14" type="ORF">EDC65_1530</name>
</gene>
<dbReference type="GO" id="GO:0000155">
    <property type="term" value="F:phosphorelay sensor kinase activity"/>
    <property type="evidence" value="ECO:0007669"/>
    <property type="project" value="InterPro"/>
</dbReference>
<evidence type="ECO:0000259" key="13">
    <source>
        <dbReference type="PROSITE" id="PS50885"/>
    </source>
</evidence>
<dbReference type="SMART" id="SM00388">
    <property type="entry name" value="HisKA"/>
    <property type="match status" value="1"/>
</dbReference>
<dbReference type="InterPro" id="IPR003660">
    <property type="entry name" value="HAMP_dom"/>
</dbReference>
<comment type="catalytic activity">
    <reaction evidence="1">
        <text>ATP + protein L-histidine = ADP + protein N-phospho-L-histidine.</text>
        <dbReference type="EC" id="2.7.13.3"/>
    </reaction>
</comment>
<dbReference type="SMART" id="SM00304">
    <property type="entry name" value="HAMP"/>
    <property type="match status" value="1"/>
</dbReference>
<evidence type="ECO:0000256" key="10">
    <source>
        <dbReference type="ARBA" id="ARBA00023136"/>
    </source>
</evidence>
<reference evidence="14 15" key="1">
    <citation type="submission" date="2018-11" db="EMBL/GenBank/DDBJ databases">
        <title>Genomic Encyclopedia of Type Strains, Phase IV (KMG-IV): sequencing the most valuable type-strain genomes for metagenomic binning, comparative biology and taxonomic classification.</title>
        <authorList>
            <person name="Goeker M."/>
        </authorList>
    </citation>
    <scope>NUCLEOTIDE SEQUENCE [LARGE SCALE GENOMIC DNA]</scope>
    <source>
        <strain evidence="14 15">DSM 5900</strain>
    </source>
</reference>
<evidence type="ECO:0000256" key="4">
    <source>
        <dbReference type="ARBA" id="ARBA00022553"/>
    </source>
</evidence>
<dbReference type="EMBL" id="RJKX01000013">
    <property type="protein sequence ID" value="ROP99744.1"/>
    <property type="molecule type" value="Genomic_DNA"/>
</dbReference>
<name>A0A3N1M9M7_9PROT</name>
<dbReference type="PROSITE" id="PS50109">
    <property type="entry name" value="HIS_KIN"/>
    <property type="match status" value="1"/>
</dbReference>
<dbReference type="SUPFAM" id="SSF47384">
    <property type="entry name" value="Homodimeric domain of signal transducing histidine kinase"/>
    <property type="match status" value="1"/>
</dbReference>
<evidence type="ECO:0000256" key="7">
    <source>
        <dbReference type="ARBA" id="ARBA00022777"/>
    </source>
</evidence>
<dbReference type="Gene3D" id="6.10.340.10">
    <property type="match status" value="1"/>
</dbReference>
<evidence type="ECO:0000256" key="11">
    <source>
        <dbReference type="SAM" id="Phobius"/>
    </source>
</evidence>
<accession>A0A3N1M9M7</accession>
<evidence type="ECO:0000256" key="1">
    <source>
        <dbReference type="ARBA" id="ARBA00000085"/>
    </source>
</evidence>
<evidence type="ECO:0000313" key="14">
    <source>
        <dbReference type="EMBL" id="ROP99744.1"/>
    </source>
</evidence>
<evidence type="ECO:0000256" key="6">
    <source>
        <dbReference type="ARBA" id="ARBA00022692"/>
    </source>
</evidence>
<proteinExistence type="predicted"/>
<keyword evidence="9" id="KW-0902">Two-component regulatory system</keyword>
<organism evidence="14 15">
    <name type="scientific">Stella humosa</name>
    <dbReference type="NCBI Taxonomy" id="94"/>
    <lineage>
        <taxon>Bacteria</taxon>
        <taxon>Pseudomonadati</taxon>
        <taxon>Pseudomonadota</taxon>
        <taxon>Alphaproteobacteria</taxon>
        <taxon>Rhodospirillales</taxon>
        <taxon>Stellaceae</taxon>
        <taxon>Stella</taxon>
    </lineage>
</organism>
<keyword evidence="5" id="KW-0808">Transferase</keyword>
<evidence type="ECO:0000256" key="2">
    <source>
        <dbReference type="ARBA" id="ARBA00004370"/>
    </source>
</evidence>
<keyword evidence="10 11" id="KW-0472">Membrane</keyword>
<dbReference type="InterPro" id="IPR004358">
    <property type="entry name" value="Sig_transdc_His_kin-like_C"/>
</dbReference>
<dbReference type="InterPro" id="IPR003594">
    <property type="entry name" value="HATPase_dom"/>
</dbReference>
<sequence>MSPRNALRTTTFRLALAYLAIFVASSATLLGFIYWATSGAIDRESEQIIEAELTGLREQYRQWGIVGLVRVIEERSKGDRADEMRYIVVGPRFERVTGNLSVWPPELRDRRGLVEFPLSVRVGDRSEKRQTMAMAFDLPNGFRLLVGRDTKERSEFRERVIGAIAWSLALTLAFGLMGGYWVSRHLMRRVDAINRTSGEIRAGDLQQRVPVTGKGDEFDQLALNLNAMLDQIERLMGGMRQVTNNIAHDMRTPLNRLRARLEVTLIEKPDEARYREAIQETIDEADRLIATFNAMLSIAEAESGSKAESLARTELAPLVDHVAELYEPLAEEKGLTLTVAHAGVAVARADRHLMSQAVANLLDNAIKYAPAPGAITVRTADTPLGAEITVTDTGPGIPPESREAVLARFVRLEQSRSTPGNGLGLSLVQAVAKMHGAELTLADNAPGLAVTLRFPPIRDARPPAK</sequence>
<dbReference type="InterPro" id="IPR050428">
    <property type="entry name" value="TCS_sensor_his_kinase"/>
</dbReference>
<protein>
    <recommendedName>
        <fullName evidence="3">histidine kinase</fullName>
        <ecNumber evidence="3">2.7.13.3</ecNumber>
    </recommendedName>
</protein>
<keyword evidence="7 14" id="KW-0418">Kinase</keyword>
<evidence type="ECO:0000256" key="5">
    <source>
        <dbReference type="ARBA" id="ARBA00022679"/>
    </source>
</evidence>
<evidence type="ECO:0000256" key="9">
    <source>
        <dbReference type="ARBA" id="ARBA00023012"/>
    </source>
</evidence>
<comment type="caution">
    <text evidence="14">The sequence shown here is derived from an EMBL/GenBank/DDBJ whole genome shotgun (WGS) entry which is preliminary data.</text>
</comment>
<dbReference type="InterPro" id="IPR003661">
    <property type="entry name" value="HisK_dim/P_dom"/>
</dbReference>
<dbReference type="OrthoDB" id="9815202at2"/>
<evidence type="ECO:0000259" key="12">
    <source>
        <dbReference type="PROSITE" id="PS50109"/>
    </source>
</evidence>
<feature type="transmembrane region" description="Helical" evidence="11">
    <location>
        <begin position="12"/>
        <end position="35"/>
    </location>
</feature>
<feature type="domain" description="Histidine kinase" evidence="12">
    <location>
        <begin position="245"/>
        <end position="458"/>
    </location>
</feature>
<dbReference type="GO" id="GO:0005886">
    <property type="term" value="C:plasma membrane"/>
    <property type="evidence" value="ECO:0007669"/>
    <property type="project" value="TreeGrafter"/>
</dbReference>
<dbReference type="RefSeq" id="WP_123689100.1">
    <property type="nucleotide sequence ID" value="NZ_AP019700.1"/>
</dbReference>
<keyword evidence="4" id="KW-0597">Phosphoprotein</keyword>